<proteinExistence type="predicted"/>
<keyword evidence="1" id="KW-1133">Transmembrane helix</keyword>
<feature type="transmembrane region" description="Helical" evidence="1">
    <location>
        <begin position="12"/>
        <end position="38"/>
    </location>
</feature>
<keyword evidence="1" id="KW-0812">Transmembrane</keyword>
<reference evidence="3" key="1">
    <citation type="submission" date="2018-06" db="EMBL/GenBank/DDBJ databases">
        <authorList>
            <person name="Zhirakovskaya E."/>
        </authorList>
    </citation>
    <scope>NUCLEOTIDE SEQUENCE</scope>
</reference>
<dbReference type="Pfam" id="PF13386">
    <property type="entry name" value="DsbD_2"/>
    <property type="match status" value="1"/>
</dbReference>
<organism evidence="3">
    <name type="scientific">hydrothermal vent metagenome</name>
    <dbReference type="NCBI Taxonomy" id="652676"/>
    <lineage>
        <taxon>unclassified sequences</taxon>
        <taxon>metagenomes</taxon>
        <taxon>ecological metagenomes</taxon>
    </lineage>
</organism>
<keyword evidence="1" id="KW-0472">Membrane</keyword>
<evidence type="ECO:0000259" key="2">
    <source>
        <dbReference type="Pfam" id="PF13386"/>
    </source>
</evidence>
<feature type="transmembrane region" description="Helical" evidence="1">
    <location>
        <begin position="209"/>
        <end position="226"/>
    </location>
</feature>
<gene>
    <name evidence="3" type="ORF">MNBD_GAMMA06-193</name>
</gene>
<dbReference type="PANTHER" id="PTHR42208">
    <property type="entry name" value="HEAVY METAL TRANSPORTER-RELATED"/>
    <property type="match status" value="1"/>
</dbReference>
<accession>A0A3B0W8I5</accession>
<feature type="transmembrane region" description="Helical" evidence="1">
    <location>
        <begin position="176"/>
        <end position="197"/>
    </location>
</feature>
<evidence type="ECO:0000256" key="1">
    <source>
        <dbReference type="SAM" id="Phobius"/>
    </source>
</evidence>
<name>A0A3B0W8I5_9ZZZZ</name>
<feature type="transmembrane region" description="Helical" evidence="1">
    <location>
        <begin position="59"/>
        <end position="81"/>
    </location>
</feature>
<dbReference type="InterPro" id="IPR039447">
    <property type="entry name" value="UreH-like_TM_dom"/>
</dbReference>
<dbReference type="EMBL" id="UOFD01000044">
    <property type="protein sequence ID" value="VAW52248.1"/>
    <property type="molecule type" value="Genomic_DNA"/>
</dbReference>
<evidence type="ECO:0000313" key="3">
    <source>
        <dbReference type="EMBL" id="VAW52248.1"/>
    </source>
</evidence>
<protein>
    <recommendedName>
        <fullName evidence="2">Urease accessory protein UreH-like transmembrane domain-containing protein</fullName>
    </recommendedName>
</protein>
<dbReference type="AlphaFoldDB" id="A0A3B0W8I5"/>
<sequence length="230" mass="24762">MSEPITLTAAFLLGFFSTLHCIGMCGGIIGALSLSLPAKVKNNKIKLFGFVLSYNIGRLISYSIAGFIAGAIGTGILQSAGFQQAHIALKIIGVTMMVTIGLYLTGWLPQLAKVEKIGIPLWKQLEPIGRKLLPVTSIPKALTYGFIWGWLPCGMVYFVLIWSLTAGSAFQGSLTMLAFGLGTLPTLLAAGFMASWLTRFARSTYARQIIGLLIIAMAIGSLFIPMQHHH</sequence>
<feature type="transmembrane region" description="Helical" evidence="1">
    <location>
        <begin position="87"/>
        <end position="108"/>
    </location>
</feature>
<dbReference type="PANTHER" id="PTHR42208:SF1">
    <property type="entry name" value="HEAVY METAL TRANSPORTER"/>
    <property type="match status" value="1"/>
</dbReference>
<feature type="domain" description="Urease accessory protein UreH-like transmembrane" evidence="2">
    <location>
        <begin position="9"/>
        <end position="219"/>
    </location>
</feature>
<feature type="transmembrane region" description="Helical" evidence="1">
    <location>
        <begin position="141"/>
        <end position="164"/>
    </location>
</feature>